<reference evidence="1" key="1">
    <citation type="submission" date="2018-05" db="EMBL/GenBank/DDBJ databases">
        <authorList>
            <person name="Lanie J.A."/>
            <person name="Ng W.-L."/>
            <person name="Kazmierczak K.M."/>
            <person name="Andrzejewski T.M."/>
            <person name="Davidsen T.M."/>
            <person name="Wayne K.J."/>
            <person name="Tettelin H."/>
            <person name="Glass J.I."/>
            <person name="Rusch D."/>
            <person name="Podicherti R."/>
            <person name="Tsui H.-C.T."/>
            <person name="Winkler M.E."/>
        </authorList>
    </citation>
    <scope>NUCLEOTIDE SEQUENCE</scope>
</reference>
<name>A0A382K2E7_9ZZZZ</name>
<accession>A0A382K2E7</accession>
<protein>
    <submittedName>
        <fullName evidence="1">Uncharacterized protein</fullName>
    </submittedName>
</protein>
<evidence type="ECO:0000313" key="1">
    <source>
        <dbReference type="EMBL" id="SVC17267.1"/>
    </source>
</evidence>
<proteinExistence type="predicted"/>
<gene>
    <name evidence="1" type="ORF">METZ01_LOCUS270121</name>
</gene>
<sequence length="238" mass="26778">MNRAGPSWLRIGAEFLIIVAGVSISLAAERWRQATEDREAEQTLLSGLEVDLESDAGELEALARNARNWDRTAQWVSLNEDRSDVPTDSVALMFQPFGVTSFYQPVRAAYSGAIGSGGISLILEDSLRMAVINYYEVRQPWILQFFNLVFDNWRKWYDISAPYLNWGIQPSDTTMFAAIRSSNPPELRESWTTISSDAAFMGHIDITGMLGGNASLRIDQALAENRALRERIRAQLER</sequence>
<dbReference type="EMBL" id="UINC01077280">
    <property type="protein sequence ID" value="SVC17267.1"/>
    <property type="molecule type" value="Genomic_DNA"/>
</dbReference>
<organism evidence="1">
    <name type="scientific">marine metagenome</name>
    <dbReference type="NCBI Taxonomy" id="408172"/>
    <lineage>
        <taxon>unclassified sequences</taxon>
        <taxon>metagenomes</taxon>
        <taxon>ecological metagenomes</taxon>
    </lineage>
</organism>
<dbReference type="AlphaFoldDB" id="A0A382K2E7"/>